<dbReference type="InterPro" id="IPR059112">
    <property type="entry name" value="CysZ/EI24"/>
</dbReference>
<evidence type="ECO:0000313" key="13">
    <source>
        <dbReference type="Proteomes" id="UP000029444"/>
    </source>
</evidence>
<dbReference type="GO" id="GO:0009675">
    <property type="term" value="F:high-affinity sulfate:proton symporter activity"/>
    <property type="evidence" value="ECO:0007669"/>
    <property type="project" value="TreeGrafter"/>
</dbReference>
<keyword evidence="6 11" id="KW-0812">Transmembrane</keyword>
<evidence type="ECO:0000256" key="5">
    <source>
        <dbReference type="ARBA" id="ARBA00022605"/>
    </source>
</evidence>
<evidence type="ECO:0000256" key="1">
    <source>
        <dbReference type="ARBA" id="ARBA00004141"/>
    </source>
</evidence>
<keyword evidence="5" id="KW-0028">Amino-acid biosynthesis</keyword>
<feature type="transmembrane region" description="Helical" evidence="11">
    <location>
        <begin position="211"/>
        <end position="244"/>
    </location>
</feature>
<dbReference type="Pfam" id="PF07264">
    <property type="entry name" value="EI24"/>
    <property type="match status" value="1"/>
</dbReference>
<dbReference type="PANTHER" id="PTHR37468">
    <property type="entry name" value="SULFATE TRANSPORTER CYSZ"/>
    <property type="match status" value="1"/>
</dbReference>
<feature type="transmembrane region" description="Helical" evidence="11">
    <location>
        <begin position="145"/>
        <end position="164"/>
    </location>
</feature>
<dbReference type="GO" id="GO:0019344">
    <property type="term" value="P:cysteine biosynthetic process"/>
    <property type="evidence" value="ECO:0007669"/>
    <property type="project" value="UniProtKB-KW"/>
</dbReference>
<keyword evidence="10" id="KW-0198">Cysteine biosynthesis</keyword>
<dbReference type="GO" id="GO:0005886">
    <property type="term" value="C:plasma membrane"/>
    <property type="evidence" value="ECO:0007669"/>
    <property type="project" value="TreeGrafter"/>
</dbReference>
<evidence type="ECO:0000256" key="4">
    <source>
        <dbReference type="ARBA" id="ARBA00022519"/>
    </source>
</evidence>
<evidence type="ECO:0000256" key="9">
    <source>
        <dbReference type="ARBA" id="ARBA00023136"/>
    </source>
</evidence>
<dbReference type="RefSeq" id="WP_035234567.1">
    <property type="nucleotide sequence ID" value="NZ_ARXV01000017.1"/>
</dbReference>
<protein>
    <submittedName>
        <fullName evidence="12">CysZ family protein</fullName>
    </submittedName>
</protein>
<keyword evidence="3" id="KW-1003">Cell membrane</keyword>
<keyword evidence="2" id="KW-0813">Transport</keyword>
<keyword evidence="9 11" id="KW-0472">Membrane</keyword>
<feature type="transmembrane region" description="Helical" evidence="11">
    <location>
        <begin position="51"/>
        <end position="69"/>
    </location>
</feature>
<proteinExistence type="predicted"/>
<dbReference type="Proteomes" id="UP000029444">
    <property type="component" value="Unassembled WGS sequence"/>
</dbReference>
<feature type="transmembrane region" description="Helical" evidence="11">
    <location>
        <begin position="81"/>
        <end position="104"/>
    </location>
</feature>
<evidence type="ECO:0000256" key="8">
    <source>
        <dbReference type="ARBA" id="ARBA00023032"/>
    </source>
</evidence>
<feature type="transmembrane region" description="Helical" evidence="11">
    <location>
        <begin position="23"/>
        <end position="44"/>
    </location>
</feature>
<dbReference type="NCBIfam" id="NF003433">
    <property type="entry name" value="PRK04949.1"/>
    <property type="match status" value="1"/>
</dbReference>
<dbReference type="EMBL" id="ARXV01000017">
    <property type="protein sequence ID" value="KGD63447.1"/>
    <property type="molecule type" value="Genomic_DNA"/>
</dbReference>
<dbReference type="InterPro" id="IPR050480">
    <property type="entry name" value="CysZ-like"/>
</dbReference>
<dbReference type="eggNOG" id="COG2981">
    <property type="taxonomic scope" value="Bacteria"/>
</dbReference>
<evidence type="ECO:0000256" key="3">
    <source>
        <dbReference type="ARBA" id="ARBA00022475"/>
    </source>
</evidence>
<evidence type="ECO:0000256" key="2">
    <source>
        <dbReference type="ARBA" id="ARBA00022448"/>
    </source>
</evidence>
<gene>
    <name evidence="12" type="ORF">Y5S_03256</name>
</gene>
<keyword evidence="8" id="KW-0764">Sulfate transport</keyword>
<comment type="subcellular location">
    <subcellularLocation>
        <location evidence="1">Membrane</location>
        <topology evidence="1">Multi-pass membrane protein</topology>
    </subcellularLocation>
</comment>
<keyword evidence="7 11" id="KW-1133">Transmembrane helix</keyword>
<sequence>MSQIADAISYLKRSLDLARSKELRPYVIIPLIFNIVVFGGLYWASGSWISGWIAASTADWAFTGFWSFLNGALEFMLDAAIILVWILLLALFASIFSIGVQLIAAPFMGFLAEKVDFQVTGHPMPEESIPAMIVRTFKRELRKTWYWLWRALLVLFVVGVIYFIPVINIFASAIWFLWSGWLLGMQYIDFGADNRQVPFEVMLQRLQKKRWLVLTFGAVVMGLTMIPLVNLFIMPVAVIAGTLIWVEQLSDSEQGTVNS</sequence>
<evidence type="ECO:0000313" key="12">
    <source>
        <dbReference type="EMBL" id="KGD63447.1"/>
    </source>
</evidence>
<dbReference type="PATRIC" id="fig|1177154.3.peg.3297"/>
<evidence type="ECO:0000256" key="10">
    <source>
        <dbReference type="ARBA" id="ARBA00023192"/>
    </source>
</evidence>
<dbReference type="GO" id="GO:0000103">
    <property type="term" value="P:sulfate assimilation"/>
    <property type="evidence" value="ECO:0007669"/>
    <property type="project" value="TreeGrafter"/>
</dbReference>
<accession>A0A095SFX3</accession>
<dbReference type="AlphaFoldDB" id="A0A095SFX3"/>
<name>A0A095SFX3_9GAMM</name>
<dbReference type="STRING" id="1177154.Y5S_03256"/>
<evidence type="ECO:0000256" key="11">
    <source>
        <dbReference type="SAM" id="Phobius"/>
    </source>
</evidence>
<evidence type="ECO:0000256" key="7">
    <source>
        <dbReference type="ARBA" id="ARBA00022989"/>
    </source>
</evidence>
<keyword evidence="4" id="KW-0997">Cell inner membrane</keyword>
<reference evidence="12 13" key="1">
    <citation type="submission" date="2012-09" db="EMBL/GenBank/DDBJ databases">
        <title>Genome Sequence of alkane-degrading Bacterium Alcanivorax sp. 19-m-6.</title>
        <authorList>
            <person name="Lai Q."/>
            <person name="Shao Z."/>
        </authorList>
    </citation>
    <scope>NUCLEOTIDE SEQUENCE [LARGE SCALE GENOMIC DNA]</scope>
    <source>
        <strain evidence="12 13">19-m-6</strain>
    </source>
</reference>
<evidence type="ECO:0000256" key="6">
    <source>
        <dbReference type="ARBA" id="ARBA00022692"/>
    </source>
</evidence>
<comment type="caution">
    <text evidence="12">The sequence shown here is derived from an EMBL/GenBank/DDBJ whole genome shotgun (WGS) entry which is preliminary data.</text>
</comment>
<dbReference type="PANTHER" id="PTHR37468:SF1">
    <property type="entry name" value="SULFATE TRANSPORTER CYSZ"/>
    <property type="match status" value="1"/>
</dbReference>
<dbReference type="OrthoDB" id="5292355at2"/>
<organism evidence="12 13">
    <name type="scientific">Alcanivorax nanhaiticus</name>
    <dbReference type="NCBI Taxonomy" id="1177154"/>
    <lineage>
        <taxon>Bacteria</taxon>
        <taxon>Pseudomonadati</taxon>
        <taxon>Pseudomonadota</taxon>
        <taxon>Gammaproteobacteria</taxon>
        <taxon>Oceanospirillales</taxon>
        <taxon>Alcanivoracaceae</taxon>
        <taxon>Alcanivorax</taxon>
    </lineage>
</organism>
<keyword evidence="13" id="KW-1185">Reference proteome</keyword>